<name>A0A0A9WAU2_LYGHE</name>
<dbReference type="PROSITE" id="PS50158">
    <property type="entry name" value="ZF_CCHC"/>
    <property type="match status" value="1"/>
</dbReference>
<feature type="domain" description="CCHC-type" evidence="3">
    <location>
        <begin position="302"/>
        <end position="316"/>
    </location>
</feature>
<reference evidence="4" key="1">
    <citation type="journal article" date="2014" name="PLoS ONE">
        <title>Transcriptome-Based Identification of ABC Transporters in the Western Tarnished Plant Bug Lygus hesperus.</title>
        <authorList>
            <person name="Hull J.J."/>
            <person name="Chaney K."/>
            <person name="Geib S.M."/>
            <person name="Fabrick J.A."/>
            <person name="Brent C.S."/>
            <person name="Walsh D."/>
            <person name="Lavine L.C."/>
        </authorList>
    </citation>
    <scope>NUCLEOTIDE SEQUENCE</scope>
</reference>
<dbReference type="GO" id="GO:0003676">
    <property type="term" value="F:nucleic acid binding"/>
    <property type="evidence" value="ECO:0007669"/>
    <property type="project" value="InterPro"/>
</dbReference>
<evidence type="ECO:0000259" key="3">
    <source>
        <dbReference type="PROSITE" id="PS50158"/>
    </source>
</evidence>
<evidence type="ECO:0000313" key="4">
    <source>
        <dbReference type="EMBL" id="JAG03593.1"/>
    </source>
</evidence>
<dbReference type="EMBL" id="GBHO01040011">
    <property type="protein sequence ID" value="JAG03593.1"/>
    <property type="molecule type" value="Transcribed_RNA"/>
</dbReference>
<reference evidence="4" key="2">
    <citation type="submission" date="2014-07" db="EMBL/GenBank/DDBJ databases">
        <authorList>
            <person name="Hull J."/>
        </authorList>
    </citation>
    <scope>NUCLEOTIDE SEQUENCE</scope>
</reference>
<dbReference type="AlphaFoldDB" id="A0A0A9WAU2"/>
<feature type="region of interest" description="Disordered" evidence="2">
    <location>
        <begin position="1"/>
        <end position="36"/>
    </location>
</feature>
<proteinExistence type="predicted"/>
<keyword evidence="1" id="KW-0863">Zinc-finger</keyword>
<accession>A0A0A9WAU2</accession>
<dbReference type="Gene3D" id="4.10.60.10">
    <property type="entry name" value="Zinc finger, CCHC-type"/>
    <property type="match status" value="1"/>
</dbReference>
<organism evidence="4">
    <name type="scientific">Lygus hesperus</name>
    <name type="common">Western plant bug</name>
    <dbReference type="NCBI Taxonomy" id="30085"/>
    <lineage>
        <taxon>Eukaryota</taxon>
        <taxon>Metazoa</taxon>
        <taxon>Ecdysozoa</taxon>
        <taxon>Arthropoda</taxon>
        <taxon>Hexapoda</taxon>
        <taxon>Insecta</taxon>
        <taxon>Pterygota</taxon>
        <taxon>Neoptera</taxon>
        <taxon>Paraneoptera</taxon>
        <taxon>Hemiptera</taxon>
        <taxon>Heteroptera</taxon>
        <taxon>Panheteroptera</taxon>
        <taxon>Cimicomorpha</taxon>
        <taxon>Miridae</taxon>
        <taxon>Mirini</taxon>
        <taxon>Lygus</taxon>
    </lineage>
</organism>
<dbReference type="GO" id="GO:0008270">
    <property type="term" value="F:zinc ion binding"/>
    <property type="evidence" value="ECO:0007669"/>
    <property type="project" value="UniProtKB-KW"/>
</dbReference>
<protein>
    <submittedName>
        <fullName evidence="4">Gag-Pol polyprotein</fullName>
    </submittedName>
</protein>
<gene>
    <name evidence="4" type="primary">gag-pol_63</name>
    <name evidence="4" type="ORF">CM83_83611</name>
</gene>
<dbReference type="SMART" id="SM00343">
    <property type="entry name" value="ZnF_C2HC"/>
    <property type="match status" value="2"/>
</dbReference>
<evidence type="ECO:0000256" key="2">
    <source>
        <dbReference type="SAM" id="MobiDB-lite"/>
    </source>
</evidence>
<keyword evidence="1" id="KW-0479">Metal-binding</keyword>
<keyword evidence="1" id="KW-0862">Zinc</keyword>
<dbReference type="InterPro" id="IPR001878">
    <property type="entry name" value="Znf_CCHC"/>
</dbReference>
<evidence type="ECO:0000256" key="1">
    <source>
        <dbReference type="PROSITE-ProRule" id="PRU00047"/>
    </source>
</evidence>
<sequence>MPNPGDEDPKNLRSLSSEVGSPKPFGVPEDDSQSTDQQQVQIPLLVWRELLDSQRQNLLHIVRNINPLPSSSSQIYLPEFDPDKGDNDAKAWCSTVDMVMGEKSLVGGALVIALSRAFKGSASRWLAQISFPGMRWAQFKELFLAKYVVSETPASTLLGILNGKPLDGESYSAYAGRVLSCLCVGWHNLNVEETAVATTLAHMAQFDSRIQRLVFTGDIKNRDSLLRELKAISFNKRPNVSTSLPFDFKRPRLTPNPNISKCSICGRTNHKADSCFFRKSGQTTNQASARTPLPPLKTGLTCFRCGGVGHVQATCRAPSVATTPRETPVMERRIDFCEANPSGTLMHNGELLPYTFDSGAE</sequence>